<evidence type="ECO:0000256" key="5">
    <source>
        <dbReference type="ARBA" id="ARBA00022839"/>
    </source>
</evidence>
<dbReference type="PANTHER" id="PTHR34137:SF1">
    <property type="entry name" value="EXODEOXYRIBONUCLEASE 7 SMALL SUBUNIT"/>
    <property type="match status" value="1"/>
</dbReference>
<evidence type="ECO:0000256" key="6">
    <source>
        <dbReference type="HAMAP-Rule" id="MF_00337"/>
    </source>
</evidence>
<keyword evidence="4 6" id="KW-0378">Hydrolase</keyword>
<keyword evidence="5 6" id="KW-0269">Exonuclease</keyword>
<keyword evidence="3 6" id="KW-0540">Nuclease</keyword>
<dbReference type="PANTHER" id="PTHR34137">
    <property type="entry name" value="EXODEOXYRIBONUCLEASE 7 SMALL SUBUNIT"/>
    <property type="match status" value="1"/>
</dbReference>
<dbReference type="Pfam" id="PF02609">
    <property type="entry name" value="Exonuc_VII_S"/>
    <property type="match status" value="1"/>
</dbReference>
<dbReference type="Gene3D" id="1.10.287.1040">
    <property type="entry name" value="Exonuclease VII, small subunit"/>
    <property type="match status" value="1"/>
</dbReference>
<dbReference type="OrthoDB" id="5340035at2"/>
<reference evidence="7 8" key="1">
    <citation type="submission" date="2018-02" db="EMBL/GenBank/DDBJ databases">
        <title>Genome sequence of Desulfovibrio carbinolicus DSM 3852.</title>
        <authorList>
            <person name="Wilbanks E."/>
            <person name="Skennerton C.T."/>
            <person name="Orphan V.J."/>
        </authorList>
    </citation>
    <scope>NUCLEOTIDE SEQUENCE [LARGE SCALE GENOMIC DNA]</scope>
    <source>
        <strain evidence="7 8">DSM 3852</strain>
    </source>
</reference>
<sequence>MSVKEESFEKALTRLERIAVALEAGDVPLEKGVALYKEGMGLVASCRKRLEAARLEISLAGEDGGLVPFDVADDEAARDGGPAGEES</sequence>
<organism evidence="7 8">
    <name type="scientific">Solidesulfovibrio carbinolicus</name>
    <dbReference type="NCBI Taxonomy" id="296842"/>
    <lineage>
        <taxon>Bacteria</taxon>
        <taxon>Pseudomonadati</taxon>
        <taxon>Thermodesulfobacteriota</taxon>
        <taxon>Desulfovibrionia</taxon>
        <taxon>Desulfovibrionales</taxon>
        <taxon>Desulfovibrionaceae</taxon>
        <taxon>Solidesulfovibrio</taxon>
    </lineage>
</organism>
<dbReference type="AlphaFoldDB" id="A0A4P6HN23"/>
<keyword evidence="2 6" id="KW-0963">Cytoplasm</keyword>
<dbReference type="GO" id="GO:0005829">
    <property type="term" value="C:cytosol"/>
    <property type="evidence" value="ECO:0007669"/>
    <property type="project" value="TreeGrafter"/>
</dbReference>
<evidence type="ECO:0000256" key="2">
    <source>
        <dbReference type="ARBA" id="ARBA00022490"/>
    </source>
</evidence>
<comment type="function">
    <text evidence="6">Bidirectionally degrades single-stranded DNA into large acid-insoluble oligonucleotides, which are then degraded further into small acid-soluble oligonucleotides.</text>
</comment>
<gene>
    <name evidence="6 7" type="primary">xseB</name>
    <name evidence="7" type="ORF">C3Y92_09315</name>
</gene>
<dbReference type="NCBIfam" id="TIGR01280">
    <property type="entry name" value="xseB"/>
    <property type="match status" value="1"/>
</dbReference>
<keyword evidence="8" id="KW-1185">Reference proteome</keyword>
<dbReference type="KEGG" id="dcb:C3Y92_09315"/>
<comment type="catalytic activity">
    <reaction evidence="6">
        <text>Exonucleolytic cleavage in either 5'- to 3'- or 3'- to 5'-direction to yield nucleoside 5'-phosphates.</text>
        <dbReference type="EC" id="3.1.11.6"/>
    </reaction>
</comment>
<evidence type="ECO:0000256" key="3">
    <source>
        <dbReference type="ARBA" id="ARBA00022722"/>
    </source>
</evidence>
<comment type="subcellular location">
    <subcellularLocation>
        <location evidence="6">Cytoplasm</location>
    </subcellularLocation>
</comment>
<evidence type="ECO:0000256" key="4">
    <source>
        <dbReference type="ARBA" id="ARBA00022801"/>
    </source>
</evidence>
<accession>A0A4P6HN23</accession>
<dbReference type="EMBL" id="CP026538">
    <property type="protein sequence ID" value="QAZ67410.1"/>
    <property type="molecule type" value="Genomic_DNA"/>
</dbReference>
<dbReference type="GO" id="GO:0008855">
    <property type="term" value="F:exodeoxyribonuclease VII activity"/>
    <property type="evidence" value="ECO:0007669"/>
    <property type="project" value="UniProtKB-UniRule"/>
</dbReference>
<evidence type="ECO:0000256" key="1">
    <source>
        <dbReference type="ARBA" id="ARBA00009998"/>
    </source>
</evidence>
<evidence type="ECO:0000313" key="7">
    <source>
        <dbReference type="EMBL" id="QAZ67410.1"/>
    </source>
</evidence>
<name>A0A4P6HN23_9BACT</name>
<dbReference type="InterPro" id="IPR003761">
    <property type="entry name" value="Exonuc_VII_S"/>
</dbReference>
<dbReference type="EC" id="3.1.11.6" evidence="6"/>
<dbReference type="InterPro" id="IPR037004">
    <property type="entry name" value="Exonuc_VII_ssu_sf"/>
</dbReference>
<dbReference type="Proteomes" id="UP000293296">
    <property type="component" value="Chromosome"/>
</dbReference>
<dbReference type="HAMAP" id="MF_00337">
    <property type="entry name" value="Exonuc_7_S"/>
    <property type="match status" value="1"/>
</dbReference>
<proteinExistence type="inferred from homology"/>
<protein>
    <recommendedName>
        <fullName evidence="6">Exodeoxyribonuclease 7 small subunit</fullName>
        <ecNumber evidence="6">3.1.11.6</ecNumber>
    </recommendedName>
    <alternativeName>
        <fullName evidence="6">Exodeoxyribonuclease VII small subunit</fullName>
        <shortName evidence="6">Exonuclease VII small subunit</shortName>
    </alternativeName>
</protein>
<dbReference type="SUPFAM" id="SSF116842">
    <property type="entry name" value="XseB-like"/>
    <property type="match status" value="1"/>
</dbReference>
<dbReference type="RefSeq" id="WP_129351967.1">
    <property type="nucleotide sequence ID" value="NZ_CP026538.1"/>
</dbReference>
<comment type="subunit">
    <text evidence="6">Heterooligomer composed of large and small subunits.</text>
</comment>
<comment type="similarity">
    <text evidence="1 6">Belongs to the XseB family.</text>
</comment>
<evidence type="ECO:0000313" key="8">
    <source>
        <dbReference type="Proteomes" id="UP000293296"/>
    </source>
</evidence>
<dbReference type="GO" id="GO:0009318">
    <property type="term" value="C:exodeoxyribonuclease VII complex"/>
    <property type="evidence" value="ECO:0007669"/>
    <property type="project" value="UniProtKB-UniRule"/>
</dbReference>
<dbReference type="GO" id="GO:0006308">
    <property type="term" value="P:DNA catabolic process"/>
    <property type="evidence" value="ECO:0007669"/>
    <property type="project" value="UniProtKB-UniRule"/>
</dbReference>